<evidence type="ECO:0000313" key="3">
    <source>
        <dbReference type="EMBL" id="ADV25267.1"/>
    </source>
</evidence>
<dbReference type="eggNOG" id="ENOG502RB54">
    <property type="taxonomic scope" value="Eukaryota"/>
</dbReference>
<feature type="compositionally biased region" description="Basic and acidic residues" evidence="1">
    <location>
        <begin position="618"/>
        <end position="629"/>
    </location>
</feature>
<dbReference type="VEuPathDB" id="FungiDB:CGB_L2770C"/>
<evidence type="ECO:0000313" key="4">
    <source>
        <dbReference type="Proteomes" id="UP000007805"/>
    </source>
</evidence>
<feature type="compositionally biased region" description="Low complexity" evidence="1">
    <location>
        <begin position="418"/>
        <end position="430"/>
    </location>
</feature>
<organism evidence="3 4">
    <name type="scientific">Cryptococcus gattii serotype B (strain WM276 / ATCC MYA-4071)</name>
    <name type="common">Filobasidiella gattii</name>
    <name type="synonym">Cryptococcus bacillisporus</name>
    <dbReference type="NCBI Taxonomy" id="367775"/>
    <lineage>
        <taxon>Eukaryota</taxon>
        <taxon>Fungi</taxon>
        <taxon>Dikarya</taxon>
        <taxon>Basidiomycota</taxon>
        <taxon>Agaricomycotina</taxon>
        <taxon>Tremellomycetes</taxon>
        <taxon>Tremellales</taxon>
        <taxon>Cryptococcaceae</taxon>
        <taxon>Cryptococcus</taxon>
        <taxon>Cryptococcus gattii species complex</taxon>
    </lineage>
</organism>
<dbReference type="EMBL" id="CP000297">
    <property type="protein sequence ID" value="ADV25267.1"/>
    <property type="molecule type" value="Genomic_DNA"/>
</dbReference>
<accession>E6RE82</accession>
<feature type="compositionally biased region" description="Low complexity" evidence="1">
    <location>
        <begin position="469"/>
        <end position="478"/>
    </location>
</feature>
<feature type="compositionally biased region" description="Acidic residues" evidence="1">
    <location>
        <begin position="759"/>
        <end position="771"/>
    </location>
</feature>
<feature type="compositionally biased region" description="Low complexity" evidence="1">
    <location>
        <begin position="299"/>
        <end position="310"/>
    </location>
</feature>
<dbReference type="RefSeq" id="XP_003197054.1">
    <property type="nucleotide sequence ID" value="XM_003197006.1"/>
</dbReference>
<proteinExistence type="predicted"/>
<dbReference type="InterPro" id="IPR001202">
    <property type="entry name" value="WW_dom"/>
</dbReference>
<feature type="compositionally biased region" description="Gly residues" evidence="1">
    <location>
        <begin position="218"/>
        <end position="235"/>
    </location>
</feature>
<protein>
    <recommendedName>
        <fullName evidence="2">WW domain-containing protein</fullName>
    </recommendedName>
</protein>
<feature type="domain" description="WW" evidence="2">
    <location>
        <begin position="12"/>
        <end position="47"/>
    </location>
</feature>
<gene>
    <name evidence="3" type="ordered locus">CGB_L2770C</name>
</gene>
<dbReference type="SMART" id="SM00456">
    <property type="entry name" value="WW"/>
    <property type="match status" value="1"/>
</dbReference>
<feature type="compositionally biased region" description="Low complexity" evidence="1">
    <location>
        <begin position="330"/>
        <end position="341"/>
    </location>
</feature>
<dbReference type="Gene3D" id="2.20.70.10">
    <property type="match status" value="1"/>
</dbReference>
<feature type="compositionally biased region" description="Basic and acidic residues" evidence="1">
    <location>
        <begin position="432"/>
        <end position="442"/>
    </location>
</feature>
<dbReference type="Pfam" id="PF00397">
    <property type="entry name" value="WW"/>
    <property type="match status" value="1"/>
</dbReference>
<feature type="compositionally biased region" description="Polar residues" evidence="1">
    <location>
        <begin position="677"/>
        <end position="701"/>
    </location>
</feature>
<feature type="compositionally biased region" description="Basic and acidic residues" evidence="1">
    <location>
        <begin position="363"/>
        <end position="374"/>
    </location>
</feature>
<feature type="region of interest" description="Disordered" evidence="1">
    <location>
        <begin position="198"/>
        <end position="248"/>
    </location>
</feature>
<dbReference type="GeneID" id="10185667"/>
<dbReference type="SUPFAM" id="SSF51045">
    <property type="entry name" value="WW domain"/>
    <property type="match status" value="1"/>
</dbReference>
<reference key="2">
    <citation type="journal article" date="2011" name="MBio">
        <title>Genome variation in Cryptococcus gattii, an emerging pathogen of immunocompetent hosts.</title>
        <authorList>
            <person name="D'Souza C.A."/>
            <person name="Kronstad J.W."/>
            <person name="Taylor G."/>
            <person name="Warren R."/>
            <person name="Yuen M."/>
            <person name="Hu G."/>
            <person name="Jung W.H."/>
            <person name="Sham A."/>
            <person name="Kidd S.E."/>
            <person name="Tangen K."/>
            <person name="Lee N."/>
            <person name="Zeilmaker T."/>
            <person name="Sawkins J."/>
            <person name="McVicker G."/>
            <person name="Shah S."/>
            <person name="Gnerre S."/>
            <person name="Griggs A."/>
            <person name="Zeng Q."/>
            <person name="Bartlett K."/>
            <person name="Li W."/>
            <person name="Wang X."/>
            <person name="Heitman J."/>
            <person name="Stajich J.E."/>
            <person name="Fraser J.A."/>
            <person name="Meyer W."/>
            <person name="Carter D."/>
            <person name="Schein J."/>
            <person name="Krzywinski M."/>
            <person name="Kwong-Chung K.J."/>
            <person name="Varma A."/>
            <person name="Wang J."/>
            <person name="Brunham R."/>
            <person name="Fyfe M."/>
            <person name="Ouellette B.F.F."/>
            <person name="Siddiqui A."/>
            <person name="Marra M."/>
            <person name="Jones S."/>
            <person name="Holt R."/>
            <person name="Birren B.W."/>
            <person name="Galagan J.E."/>
            <person name="Cuomo C.A."/>
        </authorList>
    </citation>
    <scope>NUCLEOTIDE SEQUENCE</scope>
    <source>
        <strain>WM276</strain>
    </source>
</reference>
<name>E6RE82_CRYGW</name>
<feature type="compositionally biased region" description="Acidic residues" evidence="1">
    <location>
        <begin position="270"/>
        <end position="281"/>
    </location>
</feature>
<feature type="region of interest" description="Disordered" evidence="1">
    <location>
        <begin position="261"/>
        <end position="545"/>
    </location>
</feature>
<dbReference type="CDD" id="cd00201">
    <property type="entry name" value="WW"/>
    <property type="match status" value="1"/>
</dbReference>
<feature type="compositionally biased region" description="Pro residues" evidence="1">
    <location>
        <begin position="522"/>
        <end position="539"/>
    </location>
</feature>
<dbReference type="Proteomes" id="UP000007805">
    <property type="component" value="Chromosome L"/>
</dbReference>
<feature type="compositionally biased region" description="Basic residues" evidence="1">
    <location>
        <begin position="730"/>
        <end position="747"/>
    </location>
</feature>
<dbReference type="HOGENOM" id="CLU_018729_0_0_1"/>
<feature type="region of interest" description="Disordered" evidence="1">
    <location>
        <begin position="612"/>
        <end position="771"/>
    </location>
</feature>
<feature type="compositionally biased region" description="Low complexity" evidence="1">
    <location>
        <begin position="657"/>
        <end position="676"/>
    </location>
</feature>
<feature type="compositionally biased region" description="Low complexity" evidence="1">
    <location>
        <begin position="376"/>
        <end position="395"/>
    </location>
</feature>
<dbReference type="InterPro" id="IPR036020">
    <property type="entry name" value="WW_dom_sf"/>
</dbReference>
<sequence>MASPAPQGDQGDLPPPWIRQFDPSYQTYFYVNPTTNPPTTSWTHPSLAEGQVHPEQAQAIDEARQTGGNNQGEAAKFLNSGSVADPATGSYNQQAQIQGAGGQNPETGERGLGSMVSGLMGKTSNNNQYGYNQQQYPQYPQYPQQQQSGGSKLGFGTGMAAGGAALLAGKLLSNVIGHHHHSSGGMFGGAGGYHHSMGPPPFMGGGGPPRGGHHGGHHGGGMFGGGPGDFGGGPPGRCPSISPRAQPTAQPHITLKLKHSMADRANYSSSEEEEEGEEEQLAEDRLSPSPPPSKKKKLSSTPTKSSTASKGKQSIKLTLGPQHAHLRQPSSSSSTSAGSASNQGKKSYDWLQPSAAGASHSGPLERERERERSAHSPGDPSVPSASVASAVSNSSTKSLGMSPAEEAIGGLLDESVDDNVVINGNNNNDDPPSLKKGKETVPKAKRSHHKKASDAPPGPGKNWKKGMKKAASGASGVKLENEGTPASTPAFSAISRETSLDPLGLLSPRLAPETQSTTTTPAPAPPPSASRAPSPPFIPADPTTLGFPVFSHPIVPPKIHLGTFPKVTSFFAPINGGDSGPFPRKEKVRNWTFQEKGIVGVGGGVMKFKSWARGPTSELERALQEEKEAQTPQRQQPKAAKGTNATSTPAPQIGVDPTASASTSSTPAPPNTTITADSMTVVNNERPSVSRANSFDKSVNASPGPPPGDDESENGSEDAGPISTPPAAGGKKKMGSAPGKKKGKTPKSKLAQEIVIKDDNDEGTQVEMTAE</sequence>
<evidence type="ECO:0000256" key="1">
    <source>
        <dbReference type="SAM" id="MobiDB-lite"/>
    </source>
</evidence>
<feature type="region of interest" description="Disordered" evidence="1">
    <location>
        <begin position="80"/>
        <end position="115"/>
    </location>
</feature>
<dbReference type="AlphaFoldDB" id="E6RE82"/>
<dbReference type="KEGG" id="cgi:CGB_L2770C"/>
<evidence type="ECO:0000259" key="2">
    <source>
        <dbReference type="SMART" id="SM00456"/>
    </source>
</evidence>
<keyword evidence="4" id="KW-1185">Reference proteome</keyword>
<reference evidence="3 4" key="1">
    <citation type="journal article" date="2011" name="MBio">
        <title>Genome variation in Cryptococcus gattii, an emerging pathogen of immunocompetent hosts.</title>
        <authorList>
            <person name="D'Souza C.A."/>
            <person name="Kronstad J.W."/>
            <person name="Taylor G."/>
            <person name="Warren R."/>
            <person name="Yuen M."/>
            <person name="Hu G."/>
            <person name="Jung W.H."/>
            <person name="Sham A."/>
            <person name="Kidd S.E."/>
            <person name="Tangen K."/>
            <person name="Lee N."/>
            <person name="Zeilmaker T."/>
            <person name="Sawkins J."/>
            <person name="McVicker G."/>
            <person name="Shah S."/>
            <person name="Gnerre S."/>
            <person name="Griggs A."/>
            <person name="Zeng Q."/>
            <person name="Bartlett K."/>
            <person name="Li W."/>
            <person name="Wang X."/>
            <person name="Heitman J."/>
            <person name="Stajich J.E."/>
            <person name="Fraser J.A."/>
            <person name="Meyer W."/>
            <person name="Carter D."/>
            <person name="Schein J."/>
            <person name="Krzywinski M."/>
            <person name="Kwon-Chung K.J."/>
            <person name="Varma A."/>
            <person name="Wang J."/>
            <person name="Brunham R."/>
            <person name="Fyfe M."/>
            <person name="Ouellette B.F."/>
            <person name="Siddiqui A."/>
            <person name="Marra M."/>
            <person name="Jones S."/>
            <person name="Holt R."/>
            <person name="Birren B.W."/>
            <person name="Galagan J.E."/>
            <person name="Cuomo C.A."/>
        </authorList>
    </citation>
    <scope>NUCLEOTIDE SEQUENCE [LARGE SCALE GENOMIC DNA]</scope>
    <source>
        <strain evidence="4">WM276 / ATCC MYA-4071</strain>
    </source>
</reference>
<dbReference type="OrthoDB" id="2564751at2759"/>